<evidence type="ECO:0000313" key="1">
    <source>
        <dbReference type="EMBL" id="KAF4711039.1"/>
    </source>
</evidence>
<name>A0A7J6QR42_PEROL</name>
<comment type="caution">
    <text evidence="1">The sequence shown here is derived from an EMBL/GenBank/DDBJ whole genome shotgun (WGS) entry which is preliminary data.</text>
</comment>
<evidence type="ECO:0000313" key="2">
    <source>
        <dbReference type="Proteomes" id="UP000553632"/>
    </source>
</evidence>
<dbReference type="AlphaFoldDB" id="A0A7J6QR42"/>
<proteinExistence type="predicted"/>
<feature type="non-terminal residue" evidence="1">
    <location>
        <position position="1"/>
    </location>
</feature>
<sequence>LLQPELAHKVKRVYFHHLDAGAVSRHRPVNLTSTLMNTVYDVLVEGEGEFHVVTDSEEFMQKIVALLHEKGNKFQPGYEYPFYGVTEKDTRRLPDNENEKRARTESRRYLLDAEIIIDRGTDKGKVRLWDDKAVDVYRGNLRYHGVWLKQVNHLPNWRWTGWTVKLANERRQWLEGKQTALDRKLARLKLESGKTEK</sequence>
<reference evidence="1 2" key="1">
    <citation type="submission" date="2020-04" db="EMBL/GenBank/DDBJ databases">
        <title>Perkinsus olseni comparative genomics.</title>
        <authorList>
            <person name="Bogema D.R."/>
        </authorList>
    </citation>
    <scope>NUCLEOTIDE SEQUENCE [LARGE SCALE GENOMIC DNA]</scope>
    <source>
        <strain evidence="1 2">ATCC PRA-207</strain>
    </source>
</reference>
<dbReference type="EMBL" id="JABANO010030941">
    <property type="protein sequence ID" value="KAF4711039.1"/>
    <property type="molecule type" value="Genomic_DNA"/>
</dbReference>
<dbReference type="Proteomes" id="UP000553632">
    <property type="component" value="Unassembled WGS sequence"/>
</dbReference>
<gene>
    <name evidence="1" type="ORF">FOZ63_019406</name>
</gene>
<protein>
    <submittedName>
        <fullName evidence="1">Uncharacterized protein</fullName>
    </submittedName>
</protein>
<keyword evidence="2" id="KW-1185">Reference proteome</keyword>
<accession>A0A7J6QR42</accession>
<organism evidence="1 2">
    <name type="scientific">Perkinsus olseni</name>
    <name type="common">Perkinsus atlanticus</name>
    <dbReference type="NCBI Taxonomy" id="32597"/>
    <lineage>
        <taxon>Eukaryota</taxon>
        <taxon>Sar</taxon>
        <taxon>Alveolata</taxon>
        <taxon>Perkinsozoa</taxon>
        <taxon>Perkinsea</taxon>
        <taxon>Perkinsida</taxon>
        <taxon>Perkinsidae</taxon>
        <taxon>Perkinsus</taxon>
    </lineage>
</organism>